<organism evidence="1 2">
    <name type="scientific">Undibacterium baiyunense</name>
    <dbReference type="NCBI Taxonomy" id="2828731"/>
    <lineage>
        <taxon>Bacteria</taxon>
        <taxon>Pseudomonadati</taxon>
        <taxon>Pseudomonadota</taxon>
        <taxon>Betaproteobacteria</taxon>
        <taxon>Burkholderiales</taxon>
        <taxon>Oxalobacteraceae</taxon>
        <taxon>Undibacterium</taxon>
    </lineage>
</organism>
<dbReference type="Proteomes" id="UP000680158">
    <property type="component" value="Unassembled WGS sequence"/>
</dbReference>
<dbReference type="EMBL" id="JAGSPM010000009">
    <property type="protein sequence ID" value="MBR7747727.1"/>
    <property type="molecule type" value="Genomic_DNA"/>
</dbReference>
<proteinExistence type="predicted"/>
<dbReference type="InterPro" id="IPR010281">
    <property type="entry name" value="DUF885"/>
</dbReference>
<gene>
    <name evidence="1" type="ORF">KDM92_14165</name>
</gene>
<dbReference type="RefSeq" id="WP_212685109.1">
    <property type="nucleotide sequence ID" value="NZ_JAGSPM010000009.1"/>
</dbReference>
<keyword evidence="2" id="KW-1185">Reference proteome</keyword>
<dbReference type="PANTHER" id="PTHR33361">
    <property type="entry name" value="GLR0591 PROTEIN"/>
    <property type="match status" value="1"/>
</dbReference>
<accession>A0A941I3R5</accession>
<comment type="caution">
    <text evidence="1">The sequence shown here is derived from an EMBL/GenBank/DDBJ whole genome shotgun (WGS) entry which is preliminary data.</text>
</comment>
<dbReference type="Pfam" id="PF05960">
    <property type="entry name" value="DUF885"/>
    <property type="match status" value="1"/>
</dbReference>
<protein>
    <submittedName>
        <fullName evidence="1">DUF885 domain-containing protein</fullName>
    </submittedName>
</protein>
<name>A0A941I3R5_9BURK</name>
<evidence type="ECO:0000313" key="1">
    <source>
        <dbReference type="EMBL" id="MBR7747727.1"/>
    </source>
</evidence>
<evidence type="ECO:0000313" key="2">
    <source>
        <dbReference type="Proteomes" id="UP000680158"/>
    </source>
</evidence>
<sequence length="627" mass="71196">MHQHRNSIASQISQSSTPTNKRTDISIAISLIFCLGMWNTCGISNVQAAEQTIKVSGVANQSEQAKAELNFKTLYQKETVYRNKEFPGRRAADDEDEITQADYSDEAEQRRLKMWRNLSEDLKKINPALLSSESRINYKIFADQLTNRINSTTLNAHLLTFNSDSQFWASTAGAAESTRCVSVKSCERFIKQMASIPHTFSQKIALMKLGMERGMTMPQVVLTGRDASIQKHLTTSVDNSVFFKAFTQLPASISAAQQTELQKKARSVIADKVIPAYQNLYEFIRNEYMPKARKSIAAYDLPNGKAFYQAQIFEYTTLENTPEEIHNVGLAEVARIRSDMEKIIAELKFNGDFKAFLHFLRTDPQFYAKTPHELLAEASYWAKKADGMLIRYFGQLPRKPYGIQAVPADIAPTYTAGRYAGSGDPKRPSNYWVNTSLLNQRPMWALPALTLHEAVPGHHLQIALAGEQAEQPEFRRNAYISAFGEGWALYAEHLGVEMGFYETPYHHFGRLVYEMWRASRLVVDTGMHAKGWTRDQALQFMRDNTALSEHEITTEIDRYISWPGQALAYKLGEIKIREVRQKINTILGEKFDIKAFHDKLLSLGSVPLSILESEMLAWANKLKQDKK</sequence>
<dbReference type="AlphaFoldDB" id="A0A941I3R5"/>
<dbReference type="PANTHER" id="PTHR33361:SF2">
    <property type="entry name" value="DUF885 DOMAIN-CONTAINING PROTEIN"/>
    <property type="match status" value="1"/>
</dbReference>
<reference evidence="1 2" key="1">
    <citation type="submission" date="2021-04" db="EMBL/GenBank/DDBJ databases">
        <title>novel species isolated from subtropical streams in China.</title>
        <authorList>
            <person name="Lu H."/>
        </authorList>
    </citation>
    <scope>NUCLEOTIDE SEQUENCE [LARGE SCALE GENOMIC DNA]</scope>
    <source>
        <strain evidence="1 2">BYS107W</strain>
    </source>
</reference>